<evidence type="ECO:0000259" key="2">
    <source>
        <dbReference type="Pfam" id="PF23571"/>
    </source>
</evidence>
<keyword evidence="1" id="KW-0472">Membrane</keyword>
<comment type="caution">
    <text evidence="4">The sequence shown here is derived from an EMBL/GenBank/DDBJ whole genome shotgun (WGS) entry which is preliminary data.</text>
</comment>
<gene>
    <name evidence="4" type="ORF">DGYR_LOCUS8482</name>
</gene>
<name>A0A7I8W0U4_9ANNE</name>
<dbReference type="OrthoDB" id="10004661at2759"/>
<feature type="transmembrane region" description="Helical" evidence="1">
    <location>
        <begin position="70"/>
        <end position="88"/>
    </location>
</feature>
<feature type="transmembrane region" description="Helical" evidence="1">
    <location>
        <begin position="6"/>
        <end position="27"/>
    </location>
</feature>
<evidence type="ECO:0000313" key="5">
    <source>
        <dbReference type="Proteomes" id="UP000549394"/>
    </source>
</evidence>
<sequence>MGAQAAPLVMIVIFLPFVVAFSVYAIYHEVMEHPKALSVTKSALAGIGCLILVILSFAGVDYFRRRISGVTQYTFGHMASHYICLIRLQFTGRRMRNKLESDTIELREVQSRLILQRLRRNQSTIYGRDYNFKIMKTVEDFTKQHPLTRYSHYQSYLEQIVEGQENVLNVDSTVLLAITSGASGHSNMLPVLSHERTLHYRFGYAIVWRILHDNFSELKRLRKILRFAYVPRTKTIACGIPVGQQQPNVEYTLQMLSTPTKAFKITDDYSLLYIHLLFGLRDPNIGLIESGFASVLYTAMRALRNHWHDLVHDIETGTINCDIKLDTNLRKHLESLLFPDLNRASFLREEFDRGFDGIVSRIWPDLQCVLTVDSGSNDIYGRILKQHEFQGIIFYSALYSATEGLLGINLDPLSHNRHYLLIPRTVFYEFIPLEQSDEEQPSTLLLDEVEDGKDYELVVSNQSGLYRYRFGDVVRVVGFHNHCPLIEFLYRQGQFLNVRGEKTSEKAFYSALIHSARNWHGIKIIDYCCVESAVLEQVSNKSDLIDLPYYTVFLELENGHLICASQLDEIDKTLCKEFFVYETFRKKNNIAPMKVFIVKPGTFSEFRQFLRDTADISLNLYKTPRVLRRIDTVQFMLDHVDIRMHSL</sequence>
<dbReference type="EMBL" id="CAJFCJ010000012">
    <property type="protein sequence ID" value="CAD5120375.1"/>
    <property type="molecule type" value="Genomic_DNA"/>
</dbReference>
<dbReference type="GO" id="GO:0016881">
    <property type="term" value="F:acid-amino acid ligase activity"/>
    <property type="evidence" value="ECO:0007669"/>
    <property type="project" value="TreeGrafter"/>
</dbReference>
<dbReference type="Pfam" id="PF23571">
    <property type="entry name" value="GH3_M"/>
    <property type="match status" value="1"/>
</dbReference>
<evidence type="ECO:0000313" key="4">
    <source>
        <dbReference type="EMBL" id="CAD5120375.1"/>
    </source>
</evidence>
<keyword evidence="1" id="KW-0812">Transmembrane</keyword>
<dbReference type="GO" id="GO:0005737">
    <property type="term" value="C:cytoplasm"/>
    <property type="evidence" value="ECO:0007669"/>
    <property type="project" value="TreeGrafter"/>
</dbReference>
<protein>
    <submittedName>
        <fullName evidence="4">DgyrCDS8947</fullName>
    </submittedName>
</protein>
<dbReference type="AlphaFoldDB" id="A0A7I8W0U4"/>
<feature type="domain" description="GH3 C-terminal" evidence="3">
    <location>
        <begin position="514"/>
        <end position="628"/>
    </location>
</feature>
<dbReference type="PANTHER" id="PTHR31901">
    <property type="entry name" value="GH3 DOMAIN-CONTAINING PROTEIN"/>
    <property type="match status" value="1"/>
</dbReference>
<evidence type="ECO:0000259" key="3">
    <source>
        <dbReference type="Pfam" id="PF23572"/>
    </source>
</evidence>
<proteinExistence type="predicted"/>
<keyword evidence="1" id="KW-1133">Transmembrane helix</keyword>
<dbReference type="InterPro" id="IPR004993">
    <property type="entry name" value="GH3"/>
</dbReference>
<evidence type="ECO:0000256" key="1">
    <source>
        <dbReference type="SAM" id="Phobius"/>
    </source>
</evidence>
<dbReference type="InterPro" id="IPR055377">
    <property type="entry name" value="GH3_M"/>
</dbReference>
<reference evidence="4 5" key="1">
    <citation type="submission" date="2020-08" db="EMBL/GenBank/DDBJ databases">
        <authorList>
            <person name="Hejnol A."/>
        </authorList>
    </citation>
    <scope>NUCLEOTIDE SEQUENCE [LARGE SCALE GENOMIC DNA]</scope>
</reference>
<dbReference type="PANTHER" id="PTHR31901:SF9">
    <property type="entry name" value="GH3 DOMAIN-CONTAINING PROTEIN"/>
    <property type="match status" value="1"/>
</dbReference>
<feature type="transmembrane region" description="Helical" evidence="1">
    <location>
        <begin position="39"/>
        <end position="58"/>
    </location>
</feature>
<dbReference type="InterPro" id="IPR055378">
    <property type="entry name" value="GH3_C"/>
</dbReference>
<feature type="domain" description="GH3 middle" evidence="2">
    <location>
        <begin position="419"/>
        <end position="491"/>
    </location>
</feature>
<accession>A0A7I8W0U4</accession>
<organism evidence="4 5">
    <name type="scientific">Dimorphilus gyrociliatus</name>
    <dbReference type="NCBI Taxonomy" id="2664684"/>
    <lineage>
        <taxon>Eukaryota</taxon>
        <taxon>Metazoa</taxon>
        <taxon>Spiralia</taxon>
        <taxon>Lophotrochozoa</taxon>
        <taxon>Annelida</taxon>
        <taxon>Polychaeta</taxon>
        <taxon>Polychaeta incertae sedis</taxon>
        <taxon>Dinophilidae</taxon>
        <taxon>Dimorphilus</taxon>
    </lineage>
</organism>
<keyword evidence="5" id="KW-1185">Reference proteome</keyword>
<dbReference type="Pfam" id="PF03321">
    <property type="entry name" value="GH3"/>
    <property type="match status" value="1"/>
</dbReference>
<dbReference type="Proteomes" id="UP000549394">
    <property type="component" value="Unassembled WGS sequence"/>
</dbReference>
<dbReference type="Pfam" id="PF23572">
    <property type="entry name" value="GH3_C"/>
    <property type="match status" value="1"/>
</dbReference>